<reference evidence="1" key="1">
    <citation type="journal article" date="2014" name="Front. Microbiol.">
        <title>High frequency of phylogenetically diverse reductive dehalogenase-homologous genes in deep subseafloor sedimentary metagenomes.</title>
        <authorList>
            <person name="Kawai M."/>
            <person name="Futagami T."/>
            <person name="Toyoda A."/>
            <person name="Takaki Y."/>
            <person name="Nishi S."/>
            <person name="Hori S."/>
            <person name="Arai W."/>
            <person name="Tsubouchi T."/>
            <person name="Morono Y."/>
            <person name="Uchiyama I."/>
            <person name="Ito T."/>
            <person name="Fujiyama A."/>
            <person name="Inagaki F."/>
            <person name="Takami H."/>
        </authorList>
    </citation>
    <scope>NUCLEOTIDE SEQUENCE</scope>
    <source>
        <strain evidence="1">Expedition CK06-06</strain>
    </source>
</reference>
<name>X1Q9E3_9ZZZZ</name>
<evidence type="ECO:0000313" key="1">
    <source>
        <dbReference type="EMBL" id="GAI65082.1"/>
    </source>
</evidence>
<organism evidence="1">
    <name type="scientific">marine sediment metagenome</name>
    <dbReference type="NCBI Taxonomy" id="412755"/>
    <lineage>
        <taxon>unclassified sequences</taxon>
        <taxon>metagenomes</taxon>
        <taxon>ecological metagenomes</taxon>
    </lineage>
</organism>
<gene>
    <name evidence="1" type="ORF">S12H4_05643</name>
</gene>
<accession>X1Q9E3</accession>
<dbReference type="AlphaFoldDB" id="X1Q9E3"/>
<feature type="non-terminal residue" evidence="1">
    <location>
        <position position="1"/>
    </location>
</feature>
<dbReference type="EMBL" id="BARW01001888">
    <property type="protein sequence ID" value="GAI65082.1"/>
    <property type="molecule type" value="Genomic_DNA"/>
</dbReference>
<proteinExistence type="predicted"/>
<sequence length="31" mass="2977">GSVAVSLCLAPLKAAIAGFATIVIKSAIYGA</sequence>
<comment type="caution">
    <text evidence="1">The sequence shown here is derived from an EMBL/GenBank/DDBJ whole genome shotgun (WGS) entry which is preliminary data.</text>
</comment>
<protein>
    <submittedName>
        <fullName evidence="1">Uncharacterized protein</fullName>
    </submittedName>
</protein>